<organism evidence="2 3">
    <name type="scientific">Marinicauda pacifica</name>
    <dbReference type="NCBI Taxonomy" id="1133559"/>
    <lineage>
        <taxon>Bacteria</taxon>
        <taxon>Pseudomonadati</taxon>
        <taxon>Pseudomonadota</taxon>
        <taxon>Alphaproteobacteria</taxon>
        <taxon>Maricaulales</taxon>
        <taxon>Maricaulaceae</taxon>
        <taxon>Marinicauda</taxon>
    </lineage>
</organism>
<evidence type="ECO:0008006" key="4">
    <source>
        <dbReference type="Google" id="ProtNLM"/>
    </source>
</evidence>
<evidence type="ECO:0000313" key="2">
    <source>
        <dbReference type="EMBL" id="TGY94279.1"/>
    </source>
</evidence>
<evidence type="ECO:0000313" key="3">
    <source>
        <dbReference type="Proteomes" id="UP000305451"/>
    </source>
</evidence>
<feature type="signal peptide" evidence="1">
    <location>
        <begin position="1"/>
        <end position="27"/>
    </location>
</feature>
<reference evidence="2 3" key="1">
    <citation type="journal article" date="2013" name="Int. J. Syst. Evol. Microbiol.">
        <title>Marinicauda pacifica gen. nov., sp. nov., a prosthecate alphaproteobacterium of the family Hyphomonadaceae isolated from deep seawater.</title>
        <authorList>
            <person name="Zhang X.Y."/>
            <person name="Li G.W."/>
            <person name="Wang C.S."/>
            <person name="Zhang Y.J."/>
            <person name="Xu X.W."/>
            <person name="Li H."/>
            <person name="Liu A."/>
            <person name="Liu C."/>
            <person name="Xie B.B."/>
            <person name="Qin Q.L."/>
            <person name="Xu Z."/>
            <person name="Chen X.L."/>
            <person name="Zhou B.C."/>
            <person name="Zhang Y.Z."/>
        </authorList>
    </citation>
    <scope>NUCLEOTIDE SEQUENCE [LARGE SCALE GENOMIC DNA]</scope>
    <source>
        <strain evidence="2 3">P-1 km-3</strain>
    </source>
</reference>
<evidence type="ECO:0000256" key="1">
    <source>
        <dbReference type="SAM" id="SignalP"/>
    </source>
</evidence>
<proteinExistence type="predicted"/>
<dbReference type="EMBL" id="SRXV01000001">
    <property type="protein sequence ID" value="TGY94279.1"/>
    <property type="molecule type" value="Genomic_DNA"/>
</dbReference>
<protein>
    <recommendedName>
        <fullName evidence="4">DUF2490 domain-containing protein</fullName>
    </recommendedName>
</protein>
<dbReference type="RefSeq" id="WP_135943475.1">
    <property type="nucleotide sequence ID" value="NZ_BMEI01000001.1"/>
</dbReference>
<feature type="chain" id="PRO_5020282217" description="DUF2490 domain-containing protein" evidence="1">
    <location>
        <begin position="28"/>
        <end position="266"/>
    </location>
</feature>
<comment type="caution">
    <text evidence="2">The sequence shown here is derived from an EMBL/GenBank/DDBJ whole genome shotgun (WGS) entry which is preliminary data.</text>
</comment>
<keyword evidence="1" id="KW-0732">Signal</keyword>
<dbReference type="AlphaFoldDB" id="A0A4V3RZH3"/>
<dbReference type="OrthoDB" id="7627828at2"/>
<sequence length="266" mass="28844">MARWPTIAAAGIVAALLALLLSVPARAGAWTQKRGDQIYVLTAGWHGLDPADGPALFKKQEIALYAEWGLTDRITLYGRLARQTVTRDVWSEAEQDTVVVTQSALGGNEAGVRVGLFQRRSWASAIQLGTTFESSGENVSNAGLGQGGGDLEIRAMAGRSLSRRGFAEAQLAWRQRSLEDRGEVRLDLTAVYPVNTHLDVMAQTFSVWSMDTDPTRYRSFSGHRAQLSLLADGGPGRLYQLGVLATVARDGMADERALILGIAQRF</sequence>
<dbReference type="Proteomes" id="UP000305451">
    <property type="component" value="Unassembled WGS sequence"/>
</dbReference>
<name>A0A4V3RZH3_9PROT</name>
<gene>
    <name evidence="2" type="ORF">E5162_03120</name>
</gene>
<accession>A0A4V3RZH3</accession>
<keyword evidence="3" id="KW-1185">Reference proteome</keyword>